<dbReference type="InterPro" id="IPR030564">
    <property type="entry name" value="Myotubularin"/>
</dbReference>
<feature type="active site" description="Phosphocysteine intermediate" evidence="3">
    <location>
        <position position="390"/>
    </location>
</feature>
<sequence>MTRVSQNTVYLLPGEAVLKEGAVNGGKLLLTNYRFIFVTIVPDNIWSIPLTLISKLEVVDLLYLRITTKLGLSLSCEFEEDTTCELWLGCITRAADRTSVLEDSFCFRFRGSLQCVIPEHPFLFGWFSLVVLTLTIFSCVGTNKLLWGATECSISDGASRSGPNLVCRELSRMGFNEAWKVTDANKSFKYVASSHGFMFRICPSYPEYHIVPRDVEDSVIAKIADFRTNRRFPSVVWRSQTTGAVLLRCSQPCVGLMGYRNEFDEQFMCNVSRSCQKNPGSRPITGPKRLLIVDARTFRVAQLRRLLGGGYEHTAYYDDAEICFMDLPNLHKVRLSFESLVQLYAMDSDASWFSLLEKTYWLTYISQLLKCSVDIATELESVGRLVMIHCTDGWDRTAQLSSLAQLLSDPYYRTIQASLHVYTGFAVLVEREWLQFGHKFADRCGQGGLNPSNPGEQSPIFLEWLDCVHQVRLQFPHEFQFNELFLVKLAVHVYSGLFGTFLCNSEQSRQEAQIASKTCSVWGLLSHRFNWTVVNPSYQPSGENLLKPDWKLSCLRLWNSLYRNALLPSCRSSIGVISLNSVPASMEQEITDSVSGHVHCQADAPAELTVSAGPGGVTCTDYFYTDKTVSPEDCCADHAGSGVPVRMDEPLKQSEAVDLPIKTTCPNSLRRNFLSDLTNTPFPDTELSALDTKCESHLRIDNNVATLSVSSTNDDNPLAPITPGIDLTDYHRELSDASLSRLGCPRLPSISSRDDLFLSYRRSCISPRRRGSFSTDNGSGVFFPDEDLDSAFPVQVTSPSHRASLIIGQYCASDDESLARWDDCTSHVNDLTTASIKIQPKADYTGLLNSVTEKPNHKRVDPVPSQRSQCNRTEVDVLDGPICEGSMSSWSYSATKASTPGLDMKTVAVDCTDMFEAAHSGPSDYTVHSLPEGGAVLVGELSSDLEISSAEFPTETNGASIQVDRQRFMEDDFPGEPEELDDFYPRWRHMYFMRCVIGTPSNLLKTESQEVRLPLAPLAISVDASCRDSRSVNQTNARPVSAPSSPILPEPRPSVFCSQPATALPNPVCNVQAGSVVNIHPSNGDRGCCPLSHSAILDNSSIDWDGLPSLVDERARANHVRTCVEQSYLKMQITKLTEELTELRAKLARISFRPEEAKRNSVTSLSPQSSHLTTARYSDHSNRFSRRSSPDSIPSIPRPTLDISEVSRTIVPALGPADAHRDSNHMEISSYELVHPLQVSTDILPEADLTLFPCTTLISTTTVCSGESVPDKTICEKNVSPLYHNSSEVIAPNGLPDSGVMLPESEMLMERSDSQGSLNTPLDLLRPLSGLHRSNSSRFPPLHFCASASLLSAASAGHFPGGNSISRSPSSRCRSAASGTESTASPAASDGIAQA</sequence>
<feature type="region of interest" description="Disordered" evidence="5">
    <location>
        <begin position="1361"/>
        <end position="1395"/>
    </location>
</feature>
<evidence type="ECO:0000256" key="1">
    <source>
        <dbReference type="ARBA" id="ARBA00007471"/>
    </source>
</evidence>
<dbReference type="GO" id="GO:0019903">
    <property type="term" value="F:protein phosphatase binding"/>
    <property type="evidence" value="ECO:0007669"/>
    <property type="project" value="TreeGrafter"/>
</dbReference>
<dbReference type="SUPFAM" id="SSF52799">
    <property type="entry name" value="(Phosphotyrosine protein) phosphatases II"/>
    <property type="match status" value="1"/>
</dbReference>
<evidence type="ECO:0000256" key="2">
    <source>
        <dbReference type="ARBA" id="ARBA00023098"/>
    </source>
</evidence>
<evidence type="ECO:0000259" key="6">
    <source>
        <dbReference type="PROSITE" id="PS51339"/>
    </source>
</evidence>
<feature type="domain" description="Myotubularin phosphatase" evidence="6">
    <location>
        <begin position="160"/>
        <end position="562"/>
    </location>
</feature>
<dbReference type="InterPro" id="IPR010569">
    <property type="entry name" value="Myotubularin-like_Pase_dom"/>
</dbReference>
<reference evidence="7 8" key="1">
    <citation type="submission" date="2015-03" db="EMBL/GenBank/DDBJ databases">
        <title>Draft genome of the nematode, Opisthorchis viverrini.</title>
        <authorList>
            <person name="Mitreva M."/>
        </authorList>
    </citation>
    <scope>NUCLEOTIDE SEQUENCE [LARGE SCALE GENOMIC DNA]</scope>
    <source>
        <strain evidence="7">Khon Kaen</strain>
    </source>
</reference>
<dbReference type="Proteomes" id="UP000243686">
    <property type="component" value="Unassembled WGS sequence"/>
</dbReference>
<keyword evidence="8" id="KW-1185">Reference proteome</keyword>
<feature type="binding site" evidence="4">
    <location>
        <begin position="390"/>
        <end position="396"/>
    </location>
    <ligand>
        <name>substrate</name>
    </ligand>
</feature>
<dbReference type="GO" id="GO:0052629">
    <property type="term" value="F:phosphatidylinositol-3,5-bisphosphate 3-phosphatase activity"/>
    <property type="evidence" value="ECO:0007669"/>
    <property type="project" value="TreeGrafter"/>
</dbReference>
<evidence type="ECO:0000256" key="5">
    <source>
        <dbReference type="SAM" id="MobiDB-lite"/>
    </source>
</evidence>
<evidence type="ECO:0000256" key="4">
    <source>
        <dbReference type="PIRSR" id="PIRSR630564-2"/>
    </source>
</evidence>
<accession>A0A1S8WQH3</accession>
<evidence type="ECO:0000256" key="3">
    <source>
        <dbReference type="PIRSR" id="PIRSR630564-1"/>
    </source>
</evidence>
<dbReference type="GO" id="GO:0010506">
    <property type="term" value="P:regulation of autophagy"/>
    <property type="evidence" value="ECO:0007669"/>
    <property type="project" value="TreeGrafter"/>
</dbReference>
<dbReference type="GO" id="GO:0004438">
    <property type="term" value="F:phosphatidylinositol-3-phosphate phosphatase activity"/>
    <property type="evidence" value="ECO:0007669"/>
    <property type="project" value="TreeGrafter"/>
</dbReference>
<feature type="compositionally biased region" description="Low complexity" evidence="5">
    <location>
        <begin position="1190"/>
        <end position="1199"/>
    </location>
</feature>
<keyword evidence="2" id="KW-0443">Lipid metabolism</keyword>
<dbReference type="GO" id="GO:0016020">
    <property type="term" value="C:membrane"/>
    <property type="evidence" value="ECO:0007669"/>
    <property type="project" value="TreeGrafter"/>
</dbReference>
<dbReference type="PROSITE" id="PS00383">
    <property type="entry name" value="TYR_PHOSPHATASE_1"/>
    <property type="match status" value="1"/>
</dbReference>
<dbReference type="GO" id="GO:0005737">
    <property type="term" value="C:cytoplasm"/>
    <property type="evidence" value="ECO:0007669"/>
    <property type="project" value="TreeGrafter"/>
</dbReference>
<dbReference type="Pfam" id="PF06602">
    <property type="entry name" value="Myotub-related"/>
    <property type="match status" value="1"/>
</dbReference>
<dbReference type="InterPro" id="IPR029021">
    <property type="entry name" value="Prot-tyrosine_phosphatase-like"/>
</dbReference>
<dbReference type="SUPFAM" id="SSF50729">
    <property type="entry name" value="PH domain-like"/>
    <property type="match status" value="1"/>
</dbReference>
<name>A0A1S8WQH3_OPIVI</name>
<dbReference type="SMART" id="SM00404">
    <property type="entry name" value="PTPc_motif"/>
    <property type="match status" value="1"/>
</dbReference>
<protein>
    <recommendedName>
        <fullName evidence="6">Myotubularin phosphatase domain-containing protein</fullName>
    </recommendedName>
</protein>
<dbReference type="EMBL" id="KV896651">
    <property type="protein sequence ID" value="OON16730.1"/>
    <property type="molecule type" value="Genomic_DNA"/>
</dbReference>
<feature type="non-terminal residue" evidence="7">
    <location>
        <position position="1395"/>
    </location>
</feature>
<organism evidence="7 8">
    <name type="scientific">Opisthorchis viverrini</name>
    <name type="common">Southeast Asian liver fluke</name>
    <dbReference type="NCBI Taxonomy" id="6198"/>
    <lineage>
        <taxon>Eukaryota</taxon>
        <taxon>Metazoa</taxon>
        <taxon>Spiralia</taxon>
        <taxon>Lophotrochozoa</taxon>
        <taxon>Platyhelminthes</taxon>
        <taxon>Trematoda</taxon>
        <taxon>Digenea</taxon>
        <taxon>Opisthorchiida</taxon>
        <taxon>Opisthorchiata</taxon>
        <taxon>Opisthorchiidae</taxon>
        <taxon>Opisthorchis</taxon>
    </lineage>
</organism>
<dbReference type="InterPro" id="IPR003595">
    <property type="entry name" value="Tyr_Pase_cat"/>
</dbReference>
<dbReference type="PANTHER" id="PTHR10807:SF75">
    <property type="entry name" value="PHOSPHATIDYLINOSITOL-3-PHOSPHATE PHOSPHATASE"/>
    <property type="match status" value="1"/>
</dbReference>
<dbReference type="PANTHER" id="PTHR10807">
    <property type="entry name" value="MYOTUBULARIN-RELATED"/>
    <property type="match status" value="1"/>
</dbReference>
<dbReference type="PROSITE" id="PS51339">
    <property type="entry name" value="PPASE_MYOTUBULARIN"/>
    <property type="match status" value="1"/>
</dbReference>
<feature type="compositionally biased region" description="Low complexity" evidence="5">
    <location>
        <begin position="1364"/>
        <end position="1378"/>
    </location>
</feature>
<evidence type="ECO:0000313" key="8">
    <source>
        <dbReference type="Proteomes" id="UP000243686"/>
    </source>
</evidence>
<evidence type="ECO:0000313" key="7">
    <source>
        <dbReference type="EMBL" id="OON16730.1"/>
    </source>
</evidence>
<dbReference type="GO" id="GO:0046856">
    <property type="term" value="P:phosphatidylinositol dephosphorylation"/>
    <property type="evidence" value="ECO:0007669"/>
    <property type="project" value="TreeGrafter"/>
</dbReference>
<dbReference type="InterPro" id="IPR016130">
    <property type="entry name" value="Tyr_Pase_AS"/>
</dbReference>
<gene>
    <name evidence="7" type="ORF">X801_07446</name>
</gene>
<comment type="similarity">
    <text evidence="1">Belongs to the protein-tyrosine phosphatase family. Non-receptor class myotubularin subfamily.</text>
</comment>
<proteinExistence type="inferred from homology"/>
<feature type="compositionally biased region" description="Polar residues" evidence="5">
    <location>
        <begin position="1160"/>
        <end position="1176"/>
    </location>
</feature>
<feature type="region of interest" description="Disordered" evidence="5">
    <location>
        <begin position="1157"/>
        <end position="1199"/>
    </location>
</feature>